<comment type="similarity">
    <text evidence="1">Belongs to the UPF0065 (bug) family.</text>
</comment>
<keyword evidence="4" id="KW-1185">Reference proteome</keyword>
<evidence type="ECO:0000313" key="4">
    <source>
        <dbReference type="Proteomes" id="UP000321058"/>
    </source>
</evidence>
<dbReference type="PANTHER" id="PTHR42928:SF5">
    <property type="entry name" value="BLR1237 PROTEIN"/>
    <property type="match status" value="1"/>
</dbReference>
<dbReference type="InterPro" id="IPR042100">
    <property type="entry name" value="Bug_dom1"/>
</dbReference>
<dbReference type="EMBL" id="BKAJ01000075">
    <property type="protein sequence ID" value="GEP57147.1"/>
    <property type="molecule type" value="Genomic_DNA"/>
</dbReference>
<gene>
    <name evidence="3" type="ORF">RSO01_43130</name>
</gene>
<feature type="chain" id="PRO_5021829299" evidence="2">
    <location>
        <begin position="24"/>
        <end position="326"/>
    </location>
</feature>
<dbReference type="AlphaFoldDB" id="A0A512NDW0"/>
<protein>
    <submittedName>
        <fullName evidence="3">MFS transporter</fullName>
    </submittedName>
</protein>
<reference evidence="3 4" key="1">
    <citation type="submission" date="2019-07" db="EMBL/GenBank/DDBJ databases">
        <title>Whole genome shotgun sequence of Reyranella soli NBRC 108950.</title>
        <authorList>
            <person name="Hosoyama A."/>
            <person name="Uohara A."/>
            <person name="Ohji S."/>
            <person name="Ichikawa N."/>
        </authorList>
    </citation>
    <scope>NUCLEOTIDE SEQUENCE [LARGE SCALE GENOMIC DNA]</scope>
    <source>
        <strain evidence="3 4">NBRC 108950</strain>
    </source>
</reference>
<proteinExistence type="inferred from homology"/>
<comment type="caution">
    <text evidence="3">The sequence shown here is derived from an EMBL/GenBank/DDBJ whole genome shotgun (WGS) entry which is preliminary data.</text>
</comment>
<dbReference type="PIRSF" id="PIRSF017082">
    <property type="entry name" value="YflP"/>
    <property type="match status" value="1"/>
</dbReference>
<sequence>MRKLSGLVAVFGLLLSVLQPASANDGAASYPDKIVRLLVPFPAGGAVDVVARALAARLSEQWKQPVVVDNKPGASGAIAAAELARAPKDGYTLMAGVGTNTSILKVLKPKLPFDPVESIAPVSLVATFPNVLVVRADLPAANFAELVTLLKANLGKYTFASSGYGSPLHLAGELFRIATGTDILHVPFTGSAPAVAALLGGHVDMSFDTMPSIWSAVQAGKLRALGVVSAEPTPAAPELPALSKGLPEFEVTSWEGIVAPAGTPDVIVARIADDIRKVSSDPAFVKSMLDIGAVIVTDTPAEFAAFIKRDHAKWQKVIGTAGITVE</sequence>
<dbReference type="RefSeq" id="WP_170303250.1">
    <property type="nucleotide sequence ID" value="NZ_BKAJ01000075.1"/>
</dbReference>
<name>A0A512NDW0_9HYPH</name>
<organism evidence="3 4">
    <name type="scientific">Reyranella soli</name>
    <dbReference type="NCBI Taxonomy" id="1230389"/>
    <lineage>
        <taxon>Bacteria</taxon>
        <taxon>Pseudomonadati</taxon>
        <taxon>Pseudomonadota</taxon>
        <taxon>Alphaproteobacteria</taxon>
        <taxon>Hyphomicrobiales</taxon>
        <taxon>Reyranellaceae</taxon>
        <taxon>Reyranella</taxon>
    </lineage>
</organism>
<dbReference type="InterPro" id="IPR005064">
    <property type="entry name" value="BUG"/>
</dbReference>
<dbReference type="CDD" id="cd13578">
    <property type="entry name" value="PBP2_Bug27"/>
    <property type="match status" value="1"/>
</dbReference>
<dbReference type="PANTHER" id="PTHR42928">
    <property type="entry name" value="TRICARBOXYLATE-BINDING PROTEIN"/>
    <property type="match status" value="1"/>
</dbReference>
<evidence type="ECO:0000313" key="3">
    <source>
        <dbReference type="EMBL" id="GEP57147.1"/>
    </source>
</evidence>
<keyword evidence="2" id="KW-0732">Signal</keyword>
<evidence type="ECO:0000256" key="1">
    <source>
        <dbReference type="ARBA" id="ARBA00006987"/>
    </source>
</evidence>
<evidence type="ECO:0000256" key="2">
    <source>
        <dbReference type="SAM" id="SignalP"/>
    </source>
</evidence>
<accession>A0A512NDW0</accession>
<feature type="signal peptide" evidence="2">
    <location>
        <begin position="1"/>
        <end position="23"/>
    </location>
</feature>
<dbReference type="Gene3D" id="3.40.190.10">
    <property type="entry name" value="Periplasmic binding protein-like II"/>
    <property type="match status" value="1"/>
</dbReference>
<dbReference type="SUPFAM" id="SSF53850">
    <property type="entry name" value="Periplasmic binding protein-like II"/>
    <property type="match status" value="1"/>
</dbReference>
<dbReference type="Proteomes" id="UP000321058">
    <property type="component" value="Unassembled WGS sequence"/>
</dbReference>
<dbReference type="Gene3D" id="3.40.190.150">
    <property type="entry name" value="Bordetella uptake gene, domain 1"/>
    <property type="match status" value="1"/>
</dbReference>
<dbReference type="Pfam" id="PF03401">
    <property type="entry name" value="TctC"/>
    <property type="match status" value="1"/>
</dbReference>